<reference evidence="7" key="2">
    <citation type="submission" date="2020-09" db="EMBL/GenBank/DDBJ databases">
        <title>Reference genome assembly for Australian Ascochyta lentis isolate Al4.</title>
        <authorList>
            <person name="Lee R.C."/>
            <person name="Farfan-Caceres L.M."/>
            <person name="Debler J.W."/>
            <person name="Williams A.H."/>
            <person name="Henares B.M."/>
        </authorList>
    </citation>
    <scope>NUCLEOTIDE SEQUENCE</scope>
    <source>
        <strain evidence="7">Al4</strain>
    </source>
</reference>
<evidence type="ECO:0000256" key="5">
    <source>
        <dbReference type="ARBA" id="ARBA00023033"/>
    </source>
</evidence>
<evidence type="ECO:0000313" key="8">
    <source>
        <dbReference type="Proteomes" id="UP000651452"/>
    </source>
</evidence>
<keyword evidence="4" id="KW-0560">Oxidoreductase</keyword>
<comment type="similarity">
    <text evidence="1">Belongs to the paxM FAD-dependent monooxygenase family.</text>
</comment>
<dbReference type="InterPro" id="IPR036188">
    <property type="entry name" value="FAD/NAD-bd_sf"/>
</dbReference>
<dbReference type="EMBL" id="RZGK01000016">
    <property type="protein sequence ID" value="KAF9693425.1"/>
    <property type="molecule type" value="Genomic_DNA"/>
</dbReference>
<keyword evidence="3" id="KW-0274">FAD</keyword>
<dbReference type="InterPro" id="IPR050493">
    <property type="entry name" value="FAD-dep_Monooxygenase_BioMet"/>
</dbReference>
<gene>
    <name evidence="7" type="ORF">EKO04_008838</name>
</gene>
<dbReference type="PRINTS" id="PR00420">
    <property type="entry name" value="RNGMNOXGNASE"/>
</dbReference>
<dbReference type="PANTHER" id="PTHR13789">
    <property type="entry name" value="MONOOXYGENASE"/>
    <property type="match status" value="1"/>
</dbReference>
<dbReference type="Gene3D" id="3.50.50.60">
    <property type="entry name" value="FAD/NAD(P)-binding domain"/>
    <property type="match status" value="1"/>
</dbReference>
<evidence type="ECO:0000256" key="2">
    <source>
        <dbReference type="ARBA" id="ARBA00022630"/>
    </source>
</evidence>
<protein>
    <recommendedName>
        <fullName evidence="6">FAD-binding domain-containing protein</fullName>
    </recommendedName>
</protein>
<keyword evidence="8" id="KW-1185">Reference proteome</keyword>
<dbReference type="OrthoDB" id="9993796at2759"/>
<dbReference type="GO" id="GO:0071949">
    <property type="term" value="F:FAD binding"/>
    <property type="evidence" value="ECO:0007669"/>
    <property type="project" value="InterPro"/>
</dbReference>
<organism evidence="7 8">
    <name type="scientific">Ascochyta lentis</name>
    <dbReference type="NCBI Taxonomy" id="205686"/>
    <lineage>
        <taxon>Eukaryota</taxon>
        <taxon>Fungi</taxon>
        <taxon>Dikarya</taxon>
        <taxon>Ascomycota</taxon>
        <taxon>Pezizomycotina</taxon>
        <taxon>Dothideomycetes</taxon>
        <taxon>Pleosporomycetidae</taxon>
        <taxon>Pleosporales</taxon>
        <taxon>Pleosporineae</taxon>
        <taxon>Didymellaceae</taxon>
        <taxon>Ascochyta</taxon>
    </lineage>
</organism>
<reference evidence="7" key="1">
    <citation type="submission" date="2018-12" db="EMBL/GenBank/DDBJ databases">
        <authorList>
            <person name="Syme R.A."/>
            <person name="Farfan-Caceres L."/>
            <person name="Lichtenzveig J."/>
        </authorList>
    </citation>
    <scope>NUCLEOTIDE SEQUENCE</scope>
    <source>
        <strain evidence="7">Al4</strain>
    </source>
</reference>
<evidence type="ECO:0000256" key="4">
    <source>
        <dbReference type="ARBA" id="ARBA00023002"/>
    </source>
</evidence>
<dbReference type="AlphaFoldDB" id="A0A8H7IZ15"/>
<evidence type="ECO:0000313" key="7">
    <source>
        <dbReference type="EMBL" id="KAF9693425.1"/>
    </source>
</evidence>
<evidence type="ECO:0000259" key="6">
    <source>
        <dbReference type="Pfam" id="PF01494"/>
    </source>
</evidence>
<feature type="domain" description="FAD-binding" evidence="6">
    <location>
        <begin position="9"/>
        <end position="374"/>
    </location>
</feature>
<keyword evidence="2" id="KW-0285">Flavoprotein</keyword>
<comment type="caution">
    <text evidence="7">The sequence shown here is derived from an EMBL/GenBank/DDBJ whole genome shotgun (WGS) entry which is preliminary data.</text>
</comment>
<dbReference type="PANTHER" id="PTHR13789:SF309">
    <property type="entry name" value="PUTATIVE (AFU_ORTHOLOGUE AFUA_6G14510)-RELATED"/>
    <property type="match status" value="1"/>
</dbReference>
<name>A0A8H7IZ15_9PLEO</name>
<sequence>MSPTTDPLNVAVVGAGIGGLSAAIALRNAGHAVTVYEKYPSAFTSTTLPLSNAIALGANINRIIDSWGFDFAKAKPGINKQERIFHGETLEQLQHIDFKYNREEFGYDWLLMRRQALHEGLLSIAASTPSMLLPIKIRMGQEVIALDPDKGALTFKQEREVFNDLVVVADGVHSKLIDTITNNHTPPLQAGRTAYRFRISREQIMADPDLRSLYEKEDEGLSYFQVPEKRIYFLVTQADDGESWYGLLVHPAIATNIDAIEKYNVEGSKIELQKLAENLHPTVRKLCNLAATPLLWTICCREPLASCVNGRAVAIGDACHPHLPHHGQGAASAAEDAASLGTFMSKVAQPVMPNQVPAALQRWESFRLPRAKAVQLITITFPTPIDELESKIRALGYVDRLPANVDGHERAITQWLFGYDVVAEAKIYLARWCLVPN</sequence>
<proteinExistence type="inferred from homology"/>
<accession>A0A8H7IZ15</accession>
<evidence type="ECO:0000256" key="1">
    <source>
        <dbReference type="ARBA" id="ARBA00007992"/>
    </source>
</evidence>
<evidence type="ECO:0000256" key="3">
    <source>
        <dbReference type="ARBA" id="ARBA00022827"/>
    </source>
</evidence>
<dbReference type="SUPFAM" id="SSF51905">
    <property type="entry name" value="FAD/NAD(P)-binding domain"/>
    <property type="match status" value="1"/>
</dbReference>
<dbReference type="Pfam" id="PF01494">
    <property type="entry name" value="FAD_binding_3"/>
    <property type="match status" value="1"/>
</dbReference>
<keyword evidence="5" id="KW-0503">Monooxygenase</keyword>
<dbReference type="GO" id="GO:0004497">
    <property type="term" value="F:monooxygenase activity"/>
    <property type="evidence" value="ECO:0007669"/>
    <property type="project" value="UniProtKB-KW"/>
</dbReference>
<dbReference type="InterPro" id="IPR002938">
    <property type="entry name" value="FAD-bd"/>
</dbReference>
<dbReference type="Proteomes" id="UP000651452">
    <property type="component" value="Unassembled WGS sequence"/>
</dbReference>